<protein>
    <recommendedName>
        <fullName evidence="1">F-box domain-containing protein</fullName>
    </recommendedName>
</protein>
<dbReference type="Proteomes" id="UP000256964">
    <property type="component" value="Unassembled WGS sequence"/>
</dbReference>
<gene>
    <name evidence="2" type="ORF">OH76DRAFT_1421220</name>
</gene>
<keyword evidence="3" id="KW-1185">Reference proteome</keyword>
<accession>A0A371CWT1</accession>
<dbReference type="EMBL" id="KZ857446">
    <property type="protein sequence ID" value="RDX44744.1"/>
    <property type="molecule type" value="Genomic_DNA"/>
</dbReference>
<evidence type="ECO:0000259" key="1">
    <source>
        <dbReference type="PROSITE" id="PS50181"/>
    </source>
</evidence>
<dbReference type="SUPFAM" id="SSF81383">
    <property type="entry name" value="F-box domain"/>
    <property type="match status" value="1"/>
</dbReference>
<reference evidence="2 3" key="1">
    <citation type="journal article" date="2018" name="Biotechnol. Biofuels">
        <title>Integrative visual omics of the white-rot fungus Polyporus brumalis exposes the biotechnological potential of its oxidative enzymes for delignifying raw plant biomass.</title>
        <authorList>
            <person name="Miyauchi S."/>
            <person name="Rancon A."/>
            <person name="Drula E."/>
            <person name="Hage H."/>
            <person name="Chaduli D."/>
            <person name="Favel A."/>
            <person name="Grisel S."/>
            <person name="Henrissat B."/>
            <person name="Herpoel-Gimbert I."/>
            <person name="Ruiz-Duenas F.J."/>
            <person name="Chevret D."/>
            <person name="Hainaut M."/>
            <person name="Lin J."/>
            <person name="Wang M."/>
            <person name="Pangilinan J."/>
            <person name="Lipzen A."/>
            <person name="Lesage-Meessen L."/>
            <person name="Navarro D."/>
            <person name="Riley R."/>
            <person name="Grigoriev I.V."/>
            <person name="Zhou S."/>
            <person name="Raouche S."/>
            <person name="Rosso M.N."/>
        </authorList>
    </citation>
    <scope>NUCLEOTIDE SEQUENCE [LARGE SCALE GENOMIC DNA]</scope>
    <source>
        <strain evidence="2 3">BRFM 1820</strain>
    </source>
</reference>
<evidence type="ECO:0000313" key="2">
    <source>
        <dbReference type="EMBL" id="RDX44744.1"/>
    </source>
</evidence>
<feature type="domain" description="F-box" evidence="1">
    <location>
        <begin position="1"/>
        <end position="48"/>
    </location>
</feature>
<dbReference type="InterPro" id="IPR001810">
    <property type="entry name" value="F-box_dom"/>
</dbReference>
<organism evidence="2 3">
    <name type="scientific">Lentinus brumalis</name>
    <dbReference type="NCBI Taxonomy" id="2498619"/>
    <lineage>
        <taxon>Eukaryota</taxon>
        <taxon>Fungi</taxon>
        <taxon>Dikarya</taxon>
        <taxon>Basidiomycota</taxon>
        <taxon>Agaricomycotina</taxon>
        <taxon>Agaricomycetes</taxon>
        <taxon>Polyporales</taxon>
        <taxon>Polyporaceae</taxon>
        <taxon>Lentinus</taxon>
    </lineage>
</organism>
<dbReference type="AlphaFoldDB" id="A0A371CWT1"/>
<dbReference type="OrthoDB" id="2756141at2759"/>
<sequence length="303" mass="33918">MHNRLPKKLQLRICQLLDMRTLLRLRRCSNQYLELVSNELTESLEQRLAPYVPFPDALLINLIDRDAFVGGHVALQFLLRDPADDVEVPGHLDLYVPAEQVDAVVHHLETRQGGSVVEFPPPEGCNMDDWLEEHSLLEVVAVETTAGLVYVHRAQGEDALAPIARSWSTLHMCYANGVLFGCAFPGLTFDRRGLVGDMSSEDEDVRLCAAYLAKGFDLRMSASSWEEYGAGDGTIVCCAPHWCCHAQPRRFDDPGALRCKVRMDIDAACIAPTWVTWRLDIRPCGGDCLRDGELEGWQVIELD</sequence>
<proteinExistence type="predicted"/>
<dbReference type="InterPro" id="IPR036047">
    <property type="entry name" value="F-box-like_dom_sf"/>
</dbReference>
<evidence type="ECO:0000313" key="3">
    <source>
        <dbReference type="Proteomes" id="UP000256964"/>
    </source>
</evidence>
<name>A0A371CWT1_9APHY</name>
<dbReference type="PROSITE" id="PS50181">
    <property type="entry name" value="FBOX"/>
    <property type="match status" value="1"/>
</dbReference>